<name>A0AA97NPU3_PYRO3</name>
<dbReference type="AlphaFoldDB" id="A0AA97NPU3"/>
<reference evidence="1" key="1">
    <citation type="journal article" date="2012" name="PLoS Genet.">
        <title>Comparative analysis of the genomes of two field isolates of the rice blast fungus Magnaporthe oryzae.</title>
        <authorList>
            <person name="Xue M."/>
            <person name="Yang J."/>
            <person name="Li Z."/>
            <person name="Hu S."/>
            <person name="Yao N."/>
            <person name="Dean R.A."/>
            <person name="Zhao W."/>
            <person name="Shen M."/>
            <person name="Zhang H."/>
            <person name="Li C."/>
            <person name="Liu L."/>
            <person name="Cao L."/>
            <person name="Xu X."/>
            <person name="Xing Y."/>
            <person name="Hsiang T."/>
            <person name="Zhang Z."/>
            <person name="Xu J.R."/>
            <person name="Peng Y.L."/>
        </authorList>
    </citation>
    <scope>NUCLEOTIDE SEQUENCE</scope>
    <source>
        <strain evidence="1">Y34</strain>
    </source>
</reference>
<sequence length="90" mass="10240">MPFDCQTLTEKVPAHASNPPSWVEGRGQMVYFKDCWYYVYEGNNHITPIEKCESCSKQGKLPQGTAIFIGGDKLGNWWEEEVTESFDTTS</sequence>
<proteinExistence type="predicted"/>
<organism evidence="1">
    <name type="scientific">Pyricularia oryzae (strain Y34)</name>
    <name type="common">Rice blast fungus</name>
    <name type="synonym">Magnaporthe oryzae</name>
    <dbReference type="NCBI Taxonomy" id="1143189"/>
    <lineage>
        <taxon>Eukaryota</taxon>
        <taxon>Fungi</taxon>
        <taxon>Dikarya</taxon>
        <taxon>Ascomycota</taxon>
        <taxon>Pezizomycotina</taxon>
        <taxon>Sordariomycetes</taxon>
        <taxon>Sordariomycetidae</taxon>
        <taxon>Magnaporthales</taxon>
        <taxon>Pyriculariaceae</taxon>
        <taxon>Pyricularia</taxon>
    </lineage>
</organism>
<accession>A0AA97NPU3</accession>
<dbReference type="Proteomes" id="UP000011086">
    <property type="component" value="Unassembled WGS sequence"/>
</dbReference>
<evidence type="ECO:0000313" key="1">
    <source>
        <dbReference type="EMBL" id="ELQ34077.1"/>
    </source>
</evidence>
<gene>
    <name evidence="1" type="ORF">OOU_Y34scaffold00804g7</name>
</gene>
<dbReference type="EMBL" id="JH793968">
    <property type="protein sequence ID" value="ELQ34077.1"/>
    <property type="molecule type" value="Genomic_DNA"/>
</dbReference>
<protein>
    <submittedName>
        <fullName evidence="1">Uncharacterized protein</fullName>
    </submittedName>
</protein>